<dbReference type="InterPro" id="IPR013320">
    <property type="entry name" value="ConA-like_dom_sf"/>
</dbReference>
<evidence type="ECO:0000313" key="6">
    <source>
        <dbReference type="Proteomes" id="UP001597438"/>
    </source>
</evidence>
<dbReference type="PROSITE" id="PS50853">
    <property type="entry name" value="FN3"/>
    <property type="match status" value="1"/>
</dbReference>
<dbReference type="NCBIfam" id="TIGR04183">
    <property type="entry name" value="Por_Secre_tail"/>
    <property type="match status" value="1"/>
</dbReference>
<dbReference type="Gene3D" id="2.60.20.10">
    <property type="entry name" value="Crystallins"/>
    <property type="match status" value="1"/>
</dbReference>
<dbReference type="InterPro" id="IPR036116">
    <property type="entry name" value="FN3_sf"/>
</dbReference>
<keyword evidence="1 3" id="KW-0732">Signal</keyword>
<dbReference type="PANTHER" id="PTHR34154">
    <property type="entry name" value="ALKALI-SENSITIVE LINKAGE PROTEIN 1"/>
    <property type="match status" value="1"/>
</dbReference>
<dbReference type="CDD" id="cd00063">
    <property type="entry name" value="FN3"/>
    <property type="match status" value="2"/>
</dbReference>
<dbReference type="Proteomes" id="UP001597438">
    <property type="component" value="Unassembled WGS sequence"/>
</dbReference>
<feature type="chain" id="PRO_5047187975" evidence="3">
    <location>
        <begin position="22"/>
        <end position="1102"/>
    </location>
</feature>
<dbReference type="Pfam" id="PF11790">
    <property type="entry name" value="Glyco_hydro_cc"/>
    <property type="match status" value="1"/>
</dbReference>
<name>A0ABW5XA87_9FLAO</name>
<dbReference type="InterPro" id="IPR024655">
    <property type="entry name" value="Asl1_glyco_hydro_catalytic"/>
</dbReference>
<organism evidence="5 6">
    <name type="scientific">Christiangramia antarctica</name>
    <dbReference type="NCBI Taxonomy" id="2058158"/>
    <lineage>
        <taxon>Bacteria</taxon>
        <taxon>Pseudomonadati</taxon>
        <taxon>Bacteroidota</taxon>
        <taxon>Flavobacteriia</taxon>
        <taxon>Flavobacteriales</taxon>
        <taxon>Flavobacteriaceae</taxon>
        <taxon>Christiangramia</taxon>
    </lineage>
</organism>
<comment type="caution">
    <text evidence="5">The sequence shown here is derived from an EMBL/GenBank/DDBJ whole genome shotgun (WGS) entry which is preliminary data.</text>
</comment>
<keyword evidence="2" id="KW-1015">Disulfide bond</keyword>
<dbReference type="SUPFAM" id="SSF51445">
    <property type="entry name" value="(Trans)glycosidases"/>
    <property type="match status" value="1"/>
</dbReference>
<dbReference type="InterPro" id="IPR006558">
    <property type="entry name" value="LamG-like"/>
</dbReference>
<evidence type="ECO:0000256" key="1">
    <source>
        <dbReference type="ARBA" id="ARBA00022729"/>
    </source>
</evidence>
<dbReference type="Pfam" id="PF00041">
    <property type="entry name" value="fn3"/>
    <property type="match status" value="1"/>
</dbReference>
<gene>
    <name evidence="5" type="ORF">ACFSYS_19505</name>
</gene>
<dbReference type="InterPro" id="IPR053183">
    <property type="entry name" value="ASL1"/>
</dbReference>
<feature type="signal peptide" evidence="3">
    <location>
        <begin position="1"/>
        <end position="21"/>
    </location>
</feature>
<dbReference type="Gene3D" id="3.20.20.80">
    <property type="entry name" value="Glycosidases"/>
    <property type="match status" value="1"/>
</dbReference>
<dbReference type="EMBL" id="JBHUOJ010000041">
    <property type="protein sequence ID" value="MFD2835488.1"/>
    <property type="molecule type" value="Genomic_DNA"/>
</dbReference>
<evidence type="ECO:0000259" key="4">
    <source>
        <dbReference type="PROSITE" id="PS50853"/>
    </source>
</evidence>
<proteinExistence type="predicted"/>
<evidence type="ECO:0000256" key="2">
    <source>
        <dbReference type="ARBA" id="ARBA00023157"/>
    </source>
</evidence>
<accession>A0ABW5XA87</accession>
<reference evidence="6" key="1">
    <citation type="journal article" date="2019" name="Int. J. Syst. Evol. Microbiol.">
        <title>The Global Catalogue of Microorganisms (GCM) 10K type strain sequencing project: providing services to taxonomists for standard genome sequencing and annotation.</title>
        <authorList>
            <consortium name="The Broad Institute Genomics Platform"/>
            <consortium name="The Broad Institute Genome Sequencing Center for Infectious Disease"/>
            <person name="Wu L."/>
            <person name="Ma J."/>
        </authorList>
    </citation>
    <scope>NUCLEOTIDE SEQUENCE [LARGE SCALE GENOMIC DNA]</scope>
    <source>
        <strain evidence="6">KCTC 52925</strain>
    </source>
</reference>
<dbReference type="Gene3D" id="2.60.40.10">
    <property type="entry name" value="Immunoglobulins"/>
    <property type="match status" value="2"/>
</dbReference>
<dbReference type="InterPro" id="IPR026444">
    <property type="entry name" value="Secre_tail"/>
</dbReference>
<dbReference type="InterPro" id="IPR013783">
    <property type="entry name" value="Ig-like_fold"/>
</dbReference>
<dbReference type="GO" id="GO:0016787">
    <property type="term" value="F:hydrolase activity"/>
    <property type="evidence" value="ECO:0007669"/>
    <property type="project" value="UniProtKB-KW"/>
</dbReference>
<evidence type="ECO:0000256" key="3">
    <source>
        <dbReference type="SAM" id="SignalP"/>
    </source>
</evidence>
<evidence type="ECO:0000313" key="5">
    <source>
        <dbReference type="EMBL" id="MFD2835488.1"/>
    </source>
</evidence>
<dbReference type="SUPFAM" id="SSF49899">
    <property type="entry name" value="Concanavalin A-like lectins/glucanases"/>
    <property type="match status" value="1"/>
</dbReference>
<dbReference type="Pfam" id="PF18962">
    <property type="entry name" value="Por_Secre_tail"/>
    <property type="match status" value="1"/>
</dbReference>
<dbReference type="Pfam" id="PF13385">
    <property type="entry name" value="Laminin_G_3"/>
    <property type="match status" value="1"/>
</dbReference>
<dbReference type="InterPro" id="IPR003961">
    <property type="entry name" value="FN3_dom"/>
</dbReference>
<dbReference type="SMART" id="SM00560">
    <property type="entry name" value="LamGL"/>
    <property type="match status" value="1"/>
</dbReference>
<keyword evidence="6" id="KW-1185">Reference proteome</keyword>
<dbReference type="SUPFAM" id="SSF49265">
    <property type="entry name" value="Fibronectin type III"/>
    <property type="match status" value="1"/>
</dbReference>
<dbReference type="Gene3D" id="2.60.120.200">
    <property type="match status" value="1"/>
</dbReference>
<dbReference type="PANTHER" id="PTHR34154:SF3">
    <property type="entry name" value="ALKALI-SENSITIVE LINKAGE PROTEIN 1"/>
    <property type="match status" value="1"/>
</dbReference>
<dbReference type="InterPro" id="IPR017853">
    <property type="entry name" value="GH"/>
</dbReference>
<feature type="domain" description="Fibronectin type-III" evidence="4">
    <location>
        <begin position="488"/>
        <end position="576"/>
    </location>
</feature>
<sequence>MMKNYAFLIIFCGLISFQVSAQSPLEVFPQENYGGSSKQYEIFTPYSDLEEFDNNIKSFKLDKGYMVTFASNPDGTGYSRVYRADDANLEVTALPPYLNGTVSFIRVMTLHDYITKKGWAGWDEIDLNATNSTWYYDWSANGNTKPALEYVPIKQNLDWPGWGDILSNTGATHVLGYNEPDRSDQANISVETAIERWPNFMQVGLRLGSPATSDPFNGWLTDFMTIAEARNYRIDFIPIHAYWNKSAEQWSNDLDYLYNQYKRPIWITEWNIGANWTENSFPDDPEMITDANATKHKNDLIAVLEVLESKEFVERYSIYNWVQDARAVIATIDDDFKSRNPDWENYEWLKTAPVISSWDGGYKALTPAGEYYASLDSRKAYEPSVEYIPTWTPLKDSLSYDLSEDYQNITIKWEGINNDLVNTYIVERKLEGETEFSVFYESSDYTVLRVDDVVQSSVDYRIKVIGKDGAESVYSEILSFKQSETPAAPADLTGEAVSSSIINLSWTKAENAESYNLKRSNTEDGTYEIIASYVTETNYQDTGLNVNTTYYYKVSALNSGGESEESSPVSVKTNSIETPDVVSNILISSGDAQVKLKWDFIYDAAFYVKRSTSADGSFETIATVDTNEYTDSDVENGTTYFYKITAFNAEGESEGSSIKLAKPKAGQHLYYDFNENEGSNPHDQWGNYKGTLNSSVQWKPGSQDSGIYLDGSAESYMEIEEGMMENLSDFTISSWVKLESSQNWVRIFDFGSGTDTYMFLTPQNGSDGKYFFVFKHAGNEEFVTTNLSPELGKWVHVAVTLEGSTGIIYINGVEAGRNEAMTINPSMLGKTTQNYLGKSQWPDPNLDATIDDFKIYNHALEADKVAELAQINLSGNNFSIEVTGETCPGKNNGEISIVGQADLTYSATVNGTPYTFTDNTLILSDLTELNYDICIWVAEANTEQCYFVEVPESEDLTGMISAVFNRTHVEVTSGTAPYNVVINGILQFQTSQTGFDVSVKANDLLEIKSSKDCEGILSRKIILLDTVIASPNPSKGLFEISIPTESDQVILEIYNMNSTLISKKLYEIEEGKVSVNIENEPSGTYVIRVNSDPVETFRIIKK</sequence>
<keyword evidence="5" id="KW-0378">Hydrolase</keyword>
<protein>
    <submittedName>
        <fullName evidence="5">Glycosyl hydrolase</fullName>
    </submittedName>
</protein>
<dbReference type="SMART" id="SM00060">
    <property type="entry name" value="FN3"/>
    <property type="match status" value="2"/>
</dbReference>